<protein>
    <submittedName>
        <fullName evidence="3">CPBP family intramembrane metalloprotease</fullName>
    </submittedName>
</protein>
<feature type="transmembrane region" description="Helical" evidence="1">
    <location>
        <begin position="205"/>
        <end position="225"/>
    </location>
</feature>
<organism evidence="3 4">
    <name type="scientific">Sphingomonas populi</name>
    <dbReference type="NCBI Taxonomy" id="2484750"/>
    <lineage>
        <taxon>Bacteria</taxon>
        <taxon>Pseudomonadati</taxon>
        <taxon>Pseudomonadota</taxon>
        <taxon>Alphaproteobacteria</taxon>
        <taxon>Sphingomonadales</taxon>
        <taxon>Sphingomonadaceae</taxon>
        <taxon>Sphingomonas</taxon>
    </lineage>
</organism>
<dbReference type="OrthoDB" id="193898at2"/>
<dbReference type="PANTHER" id="PTHR39430:SF1">
    <property type="entry name" value="PROTEASE"/>
    <property type="match status" value="1"/>
</dbReference>
<dbReference type="InterPro" id="IPR003675">
    <property type="entry name" value="Rce1/LyrA-like_dom"/>
</dbReference>
<keyword evidence="4" id="KW-1185">Reference proteome</keyword>
<dbReference type="Pfam" id="PF02517">
    <property type="entry name" value="Rce1-like"/>
    <property type="match status" value="1"/>
</dbReference>
<name>A0A4Q6Y3G7_9SPHN</name>
<gene>
    <name evidence="3" type="ORF">EWE75_13745</name>
</gene>
<dbReference type="GO" id="GO:0080120">
    <property type="term" value="P:CAAX-box protein maturation"/>
    <property type="evidence" value="ECO:0007669"/>
    <property type="project" value="UniProtKB-ARBA"/>
</dbReference>
<dbReference type="EMBL" id="SGIS01000020">
    <property type="protein sequence ID" value="RZF63857.1"/>
    <property type="molecule type" value="Genomic_DNA"/>
</dbReference>
<feature type="transmembrane region" description="Helical" evidence="1">
    <location>
        <begin position="73"/>
        <end position="95"/>
    </location>
</feature>
<evidence type="ECO:0000256" key="1">
    <source>
        <dbReference type="SAM" id="Phobius"/>
    </source>
</evidence>
<dbReference type="GO" id="GO:0008237">
    <property type="term" value="F:metallopeptidase activity"/>
    <property type="evidence" value="ECO:0007669"/>
    <property type="project" value="UniProtKB-KW"/>
</dbReference>
<keyword evidence="3" id="KW-0378">Hydrolase</keyword>
<evidence type="ECO:0000313" key="3">
    <source>
        <dbReference type="EMBL" id="RZF63857.1"/>
    </source>
</evidence>
<sequence length="315" mass="33080">MWASPMPRAPERRTPAADRVSRAADLGQNLPAPSGVLLGKWRPLRSLLWLAALMVVLVAILSLQSIVRSFTSNATVILMMAFVTVVLAYGAYGMLVRWGERRTVSELALTALPAELGLGIAIGVAIMSAVISLLWLVGVYDISAGRWTDWPHDIREALGTGLLEELLARLVIFRLLVSAFSVKPALILSAALFGAAHFFNPAASVSSTIAIAVEAGLTFAGFYLLTGRVWISVGAHAGWNFAQGAIFGARVSGMASDGSLLVSVPRSGAPLWLSGGSFGPEASLVAVAIGLGVFLFTMQLTGASAPAQRGLQRVG</sequence>
<feature type="domain" description="CAAX prenyl protease 2/Lysostaphin resistance protein A-like" evidence="2">
    <location>
        <begin position="156"/>
        <end position="241"/>
    </location>
</feature>
<reference evidence="3 4" key="1">
    <citation type="submission" date="2019-02" db="EMBL/GenBank/DDBJ databases">
        <authorList>
            <person name="Li Y."/>
        </authorList>
    </citation>
    <scope>NUCLEOTIDE SEQUENCE [LARGE SCALE GENOMIC DNA]</scope>
    <source>
        <strain evidence="3 4">3-7</strain>
    </source>
</reference>
<dbReference type="PANTHER" id="PTHR39430">
    <property type="entry name" value="MEMBRANE-ASSOCIATED PROTEASE-RELATED"/>
    <property type="match status" value="1"/>
</dbReference>
<feature type="transmembrane region" description="Helical" evidence="1">
    <location>
        <begin position="47"/>
        <end position="67"/>
    </location>
</feature>
<feature type="transmembrane region" description="Helical" evidence="1">
    <location>
        <begin position="171"/>
        <end position="193"/>
    </location>
</feature>
<dbReference type="GO" id="GO:0004175">
    <property type="term" value="F:endopeptidase activity"/>
    <property type="evidence" value="ECO:0007669"/>
    <property type="project" value="UniProtKB-ARBA"/>
</dbReference>
<dbReference type="GO" id="GO:0006508">
    <property type="term" value="P:proteolysis"/>
    <property type="evidence" value="ECO:0007669"/>
    <property type="project" value="UniProtKB-KW"/>
</dbReference>
<feature type="transmembrane region" description="Helical" evidence="1">
    <location>
        <begin position="282"/>
        <end position="303"/>
    </location>
</feature>
<keyword evidence="1" id="KW-0472">Membrane</keyword>
<keyword evidence="1" id="KW-0812">Transmembrane</keyword>
<keyword evidence="3" id="KW-0645">Protease</keyword>
<evidence type="ECO:0000313" key="4">
    <source>
        <dbReference type="Proteomes" id="UP000292085"/>
    </source>
</evidence>
<proteinExistence type="predicted"/>
<comment type="caution">
    <text evidence="3">The sequence shown here is derived from an EMBL/GenBank/DDBJ whole genome shotgun (WGS) entry which is preliminary data.</text>
</comment>
<accession>A0A4Q6Y3G7</accession>
<keyword evidence="3" id="KW-0482">Metalloprotease</keyword>
<dbReference type="Proteomes" id="UP000292085">
    <property type="component" value="Unassembled WGS sequence"/>
</dbReference>
<dbReference type="AlphaFoldDB" id="A0A4Q6Y3G7"/>
<keyword evidence="1" id="KW-1133">Transmembrane helix</keyword>
<feature type="transmembrane region" description="Helical" evidence="1">
    <location>
        <begin position="116"/>
        <end position="137"/>
    </location>
</feature>
<evidence type="ECO:0000259" key="2">
    <source>
        <dbReference type="Pfam" id="PF02517"/>
    </source>
</evidence>